<dbReference type="EnsemblMetazoa" id="BGLB024705-RA">
    <property type="protein sequence ID" value="BGLB024705-PA"/>
    <property type="gene ID" value="BGLB024705"/>
</dbReference>
<gene>
    <name evidence="2" type="primary">106077536</name>
</gene>
<dbReference type="VEuPathDB" id="VectorBase:BGLB024705"/>
<protein>
    <submittedName>
        <fullName evidence="2">Uncharacterized protein</fullName>
    </submittedName>
</protein>
<dbReference type="KEGG" id="bgt:106077536"/>
<evidence type="ECO:0000313" key="3">
    <source>
        <dbReference type="Proteomes" id="UP000076420"/>
    </source>
</evidence>
<dbReference type="AlphaFoldDB" id="A0A2C9KXS6"/>
<sequence>VLSFKESDSTFDSETAEDERNTLSFWLKSPVLQQTILNCMSELQDVMFDNKKEIKHPESSVIVAAAKSSLSKLIDRLYNLFPSPTHPTQTSLRDRTSLVRKLEKHLSHILGDTPEHLKGNLISSQEIMSNLQNHILDLTLRLHNAEKERRHYLAELNELKDQIGDESSEQYSEEKKNASK</sequence>
<organism evidence="2 3">
    <name type="scientific">Biomphalaria glabrata</name>
    <name type="common">Bloodfluke planorb</name>
    <name type="synonym">Freshwater snail</name>
    <dbReference type="NCBI Taxonomy" id="6526"/>
    <lineage>
        <taxon>Eukaryota</taxon>
        <taxon>Metazoa</taxon>
        <taxon>Spiralia</taxon>
        <taxon>Lophotrochozoa</taxon>
        <taxon>Mollusca</taxon>
        <taxon>Gastropoda</taxon>
        <taxon>Heterobranchia</taxon>
        <taxon>Euthyneura</taxon>
        <taxon>Panpulmonata</taxon>
        <taxon>Hygrophila</taxon>
        <taxon>Lymnaeoidea</taxon>
        <taxon>Planorbidae</taxon>
        <taxon>Biomphalaria</taxon>
    </lineage>
</organism>
<dbReference type="PANTHER" id="PTHR37476:SF1">
    <property type="entry name" value="COILED-COIL DOMAIN-CONTAINING PROTEIN 171"/>
    <property type="match status" value="1"/>
</dbReference>
<evidence type="ECO:0000256" key="1">
    <source>
        <dbReference type="SAM" id="Coils"/>
    </source>
</evidence>
<dbReference type="Proteomes" id="UP000076420">
    <property type="component" value="Unassembled WGS sequence"/>
</dbReference>
<feature type="coiled-coil region" evidence="1">
    <location>
        <begin position="128"/>
        <end position="162"/>
    </location>
</feature>
<evidence type="ECO:0000313" key="2">
    <source>
        <dbReference type="EnsemblMetazoa" id="BGLB024705-PA"/>
    </source>
</evidence>
<dbReference type="VEuPathDB" id="VectorBase:BGLAX_043375"/>
<dbReference type="STRING" id="6526.A0A2C9KXS6"/>
<accession>A0A2C9KXS6</accession>
<proteinExistence type="predicted"/>
<name>A0A2C9KXS6_BIOGL</name>
<dbReference type="PANTHER" id="PTHR37476">
    <property type="entry name" value="COILED-COIL DOMAIN-CONTAINING PROTEIN 171"/>
    <property type="match status" value="1"/>
</dbReference>
<keyword evidence="1" id="KW-0175">Coiled coil</keyword>
<reference evidence="2" key="1">
    <citation type="submission" date="2020-05" db="UniProtKB">
        <authorList>
            <consortium name="EnsemblMetazoa"/>
        </authorList>
    </citation>
    <scope>IDENTIFICATION</scope>
    <source>
        <strain evidence="2">BB02</strain>
    </source>
</reference>